<feature type="compositionally biased region" description="Pro residues" evidence="1">
    <location>
        <begin position="24"/>
        <end position="38"/>
    </location>
</feature>
<organism evidence="2 3">
    <name type="scientific">Galerina marginata (strain CBS 339.88)</name>
    <dbReference type="NCBI Taxonomy" id="685588"/>
    <lineage>
        <taxon>Eukaryota</taxon>
        <taxon>Fungi</taxon>
        <taxon>Dikarya</taxon>
        <taxon>Basidiomycota</taxon>
        <taxon>Agaricomycotina</taxon>
        <taxon>Agaricomycetes</taxon>
        <taxon>Agaricomycetidae</taxon>
        <taxon>Agaricales</taxon>
        <taxon>Agaricineae</taxon>
        <taxon>Strophariaceae</taxon>
        <taxon>Galerina</taxon>
    </lineage>
</organism>
<proteinExistence type="predicted"/>
<gene>
    <name evidence="2" type="ORF">GALMADRAFT_280353</name>
</gene>
<feature type="region of interest" description="Disordered" evidence="1">
    <location>
        <begin position="561"/>
        <end position="628"/>
    </location>
</feature>
<reference evidence="3" key="1">
    <citation type="journal article" date="2014" name="Proc. Natl. Acad. Sci. U.S.A.">
        <title>Extensive sampling of basidiomycete genomes demonstrates inadequacy of the white-rot/brown-rot paradigm for wood decay fungi.</title>
        <authorList>
            <person name="Riley R."/>
            <person name="Salamov A.A."/>
            <person name="Brown D.W."/>
            <person name="Nagy L.G."/>
            <person name="Floudas D."/>
            <person name="Held B.W."/>
            <person name="Levasseur A."/>
            <person name="Lombard V."/>
            <person name="Morin E."/>
            <person name="Otillar R."/>
            <person name="Lindquist E.A."/>
            <person name="Sun H."/>
            <person name="LaButti K.M."/>
            <person name="Schmutz J."/>
            <person name="Jabbour D."/>
            <person name="Luo H."/>
            <person name="Baker S.E."/>
            <person name="Pisabarro A.G."/>
            <person name="Walton J.D."/>
            <person name="Blanchette R.A."/>
            <person name="Henrissat B."/>
            <person name="Martin F."/>
            <person name="Cullen D."/>
            <person name="Hibbett D.S."/>
            <person name="Grigoriev I.V."/>
        </authorList>
    </citation>
    <scope>NUCLEOTIDE SEQUENCE [LARGE SCALE GENOMIC DNA]</scope>
    <source>
        <strain evidence="3">CBS 339.88</strain>
    </source>
</reference>
<dbReference type="PANTHER" id="PTHR34365">
    <property type="entry name" value="ENOLASE (DUF1399)"/>
    <property type="match status" value="1"/>
</dbReference>
<dbReference type="PANTHER" id="PTHR34365:SF7">
    <property type="entry name" value="GLYCINE-RICH DOMAIN-CONTAINING PROTEIN 1"/>
    <property type="match status" value="1"/>
</dbReference>
<dbReference type="HOGENOM" id="CLU_010103_1_1_1"/>
<feature type="compositionally biased region" description="Polar residues" evidence="1">
    <location>
        <begin position="589"/>
        <end position="600"/>
    </location>
</feature>
<dbReference type="EMBL" id="KL142383">
    <property type="protein sequence ID" value="KDR74375.1"/>
    <property type="molecule type" value="Genomic_DNA"/>
</dbReference>
<dbReference type="InterPro" id="IPR009836">
    <property type="entry name" value="GRDP-like"/>
</dbReference>
<dbReference type="AlphaFoldDB" id="A0A067STW5"/>
<keyword evidence="3" id="KW-1185">Reference proteome</keyword>
<evidence type="ECO:0000313" key="2">
    <source>
        <dbReference type="EMBL" id="KDR74375.1"/>
    </source>
</evidence>
<dbReference type="Proteomes" id="UP000027222">
    <property type="component" value="Unassembled WGS sequence"/>
</dbReference>
<dbReference type="STRING" id="685588.A0A067STW5"/>
<feature type="compositionally biased region" description="Basic and acidic residues" evidence="1">
    <location>
        <begin position="601"/>
        <end position="620"/>
    </location>
</feature>
<name>A0A067STW5_GALM3</name>
<accession>A0A067STW5</accession>
<evidence type="ECO:0000313" key="3">
    <source>
        <dbReference type="Proteomes" id="UP000027222"/>
    </source>
</evidence>
<evidence type="ECO:0000256" key="1">
    <source>
        <dbReference type="SAM" id="MobiDB-lite"/>
    </source>
</evidence>
<feature type="compositionally biased region" description="Basic and acidic residues" evidence="1">
    <location>
        <begin position="567"/>
        <end position="585"/>
    </location>
</feature>
<protein>
    <submittedName>
        <fullName evidence="2">Uncharacterized protein</fullName>
    </submittedName>
</protein>
<dbReference type="Pfam" id="PF07173">
    <property type="entry name" value="GRDP-like"/>
    <property type="match status" value="1"/>
</dbReference>
<feature type="region of interest" description="Disordered" evidence="1">
    <location>
        <begin position="1"/>
        <end position="46"/>
    </location>
</feature>
<dbReference type="OrthoDB" id="2684236at2759"/>
<sequence length="717" mass="77674">MPSQMSESEAAPPPAYNLSSTDRPVPPGSEPDVPPTYTPPTQFTIGSATTNEPLVKIVEIKGHLTLLHAFAELKNQIESKEVALSNVPKDKERKWAWFVALAVERFDIWCRNLTASDASKNTNVVIPPVDVLMVWHSYMLNPRWYAEDCMRINECKTLKKLEGHFTRLLEDPSSSILSEPPSKPRIEFWRSRTALSFDPLDDLHTWSKEIRCPKCQSAIEVAFLNGSGTGYLQQKFSAACTKYNCDVGEITKEKLALRKLAKDLAAKLSADPALHLAGTLFTASSLDAVKGNNIKRSVCDSAKTRSPDPALTAAVNGSPQYQELMCLAIMNRATYSLATLRAQMGYATQHRLIGRLMNAYNDDKPYSVELVGAVLRQGSFVGKMYDLGWTRPGFFDSQSDEMALQHALARYHAFLDLMSSSPASFFVPTLDIDLVWHTHQLLPAKYNLDCTEYLKRFIDHDDKVEGLRLSGAFDITCRAWKERFHVQYTHCGCPIPGDTIGQRLSRIVGVYSSPSAPPSHLMPFDRPDLLSATHPSDHNAVRFVAATERAHKITTQRYENLARKKQKEQEKAAKKAAKLDVESAKTRRYSNASSSSTTNGEKSKHEEADYDAYHNHDGRLNRSSSSRNTSHDMAFLVPVPIFFGTGLAFGAGAGLGCVGTGGFVSPVGGCSNCGSAGGCGGGTFSTGGTACGGSGGSCGAGGGCGGGGCGGGGCGGG</sequence>